<dbReference type="RefSeq" id="YP_004849280.1">
    <property type="nucleotide sequence ID" value="NC_015272.2"/>
</dbReference>
<evidence type="ECO:0000256" key="1">
    <source>
        <dbReference type="SAM" id="MobiDB-lite"/>
    </source>
</evidence>
<feature type="region of interest" description="Disordered" evidence="1">
    <location>
        <begin position="65"/>
        <end position="94"/>
    </location>
</feature>
<dbReference type="GeneID" id="19592975"/>
<organism evidence="2 3">
    <name type="scientific">Pseudomonas phage KPP10</name>
    <name type="common">Bacteriophage KPP10</name>
    <dbReference type="NCBI Taxonomy" id="582345"/>
    <lineage>
        <taxon>Viruses</taxon>
        <taxon>Duplodnaviria</taxon>
        <taxon>Heunggongvirae</taxon>
        <taxon>Uroviricota</taxon>
        <taxon>Caudoviricetes</taxon>
        <taxon>Vandenendeviridae</taxon>
        <taxon>Nankokuvirus</taxon>
        <taxon>Nankokuvirus KPP10</taxon>
    </lineage>
</organism>
<keyword evidence="3" id="KW-1185">Reference proteome</keyword>
<proteinExistence type="predicted"/>
<reference evidence="2 3" key="1">
    <citation type="journal article" date="2009" name="Microbiol. Immunol.">
        <title>Blood kinetics of four intraperitoneally administered therapeutic candidate bacteriophages in healthy and neutropenic mice.</title>
        <authorList>
            <person name="Uchiyama J."/>
            <person name="Maeda Y."/>
            <person name="Takemura I."/>
            <person name="Chess-Williams R."/>
            <person name="Wakiguchi H."/>
            <person name="Matsuzaki S."/>
        </authorList>
    </citation>
    <scope>NUCLEOTIDE SEQUENCE [LARGE SCALE GENOMIC DNA]</scope>
</reference>
<sequence>MKLMTAMRIALVVPRSGALLASPGESSENRQAGAEPGFSGGQLRRSIGIVPILPKAMSVRVLNERGTGDSKQDPGGLCGLRGTTFGSDPYTDPTRGERCAYERSWACGC</sequence>
<dbReference type="EMBL" id="AB472900">
    <property type="protein sequence ID" value="BAK78928.1"/>
    <property type="molecule type" value="Genomic_DNA"/>
</dbReference>
<evidence type="ECO:0000313" key="3">
    <source>
        <dbReference type="Proteomes" id="UP000000375"/>
    </source>
</evidence>
<feature type="region of interest" description="Disordered" evidence="1">
    <location>
        <begin position="20"/>
        <end position="41"/>
    </location>
</feature>
<protein>
    <submittedName>
        <fullName evidence="2">Uncharacterized protein</fullName>
    </submittedName>
</protein>
<dbReference type="Proteomes" id="UP000000375">
    <property type="component" value="Segment"/>
</dbReference>
<accession>G1UCT8</accession>
<dbReference type="KEGG" id="vg:19592975"/>
<organismHost>
    <name type="scientific">Pseudomonas aeruginosa</name>
    <dbReference type="NCBI Taxonomy" id="287"/>
</organismHost>
<evidence type="ECO:0000313" key="2">
    <source>
        <dbReference type="EMBL" id="BAK78928.1"/>
    </source>
</evidence>
<name>G1UCT8_BPKPP</name>